<protein>
    <submittedName>
        <fullName evidence="1">Two component regulator with propeller domain</fullName>
    </submittedName>
</protein>
<proteinExistence type="predicted"/>
<dbReference type="Pfam" id="PF07494">
    <property type="entry name" value="Reg_prop"/>
    <property type="match status" value="1"/>
</dbReference>
<evidence type="ECO:0000313" key="1">
    <source>
        <dbReference type="EMBL" id="PPK93920.1"/>
    </source>
</evidence>
<dbReference type="SUPFAM" id="SSF63829">
    <property type="entry name" value="Calcium-dependent phosphotriesterase"/>
    <property type="match status" value="2"/>
</dbReference>
<organism evidence="1 2">
    <name type="scientific">Nonlabens xylanidelens</name>
    <dbReference type="NCBI Taxonomy" id="191564"/>
    <lineage>
        <taxon>Bacteria</taxon>
        <taxon>Pseudomonadati</taxon>
        <taxon>Bacteroidota</taxon>
        <taxon>Flavobacteriia</taxon>
        <taxon>Flavobacteriales</taxon>
        <taxon>Flavobacteriaceae</taxon>
        <taxon>Nonlabens</taxon>
    </lineage>
</organism>
<sequence length="311" mass="35238">MRKTLSTILIILFIQFSFGQNIEHFTKENSELTDDDFWGIAVDKDGNKWLGSAKSGLIKFDGEKFTTFDANNSVIKGKYISPIFIDSKDNIWVSFSQPNGLAKFDGKDWTTYSSSEIKLSKISIIDITEDENGIIYFGGSNGLTSFNGIEWKKIKLPKSVTIRALAVKSDKEIYVGHNSGLLIYKNTKWESLTTENSELQQYVRALRLYDDNELYIGYGGNLTGGYSILKNDKWNHVNKENSDLSNNMVRDIEIDDNGNYWMATNDGLNIATNDKIQSIFFRQRGNAIMDIAIENNIAWIATGYGLFKIEL</sequence>
<reference evidence="1 2" key="1">
    <citation type="submission" date="2018-02" db="EMBL/GenBank/DDBJ databases">
        <title>Genomic Encyclopedia of Archaeal and Bacterial Type Strains, Phase II (KMG-II): from individual species to whole genera.</title>
        <authorList>
            <person name="Goeker M."/>
        </authorList>
    </citation>
    <scope>NUCLEOTIDE SEQUENCE [LARGE SCALE GENOMIC DNA]</scope>
    <source>
        <strain evidence="1 2">DSM 16809</strain>
    </source>
</reference>
<evidence type="ECO:0000313" key="2">
    <source>
        <dbReference type="Proteomes" id="UP000239002"/>
    </source>
</evidence>
<dbReference type="Gene3D" id="2.130.10.10">
    <property type="entry name" value="YVTN repeat-like/Quinoprotein amine dehydrogenase"/>
    <property type="match status" value="2"/>
</dbReference>
<dbReference type="InterPro" id="IPR015943">
    <property type="entry name" value="WD40/YVTN_repeat-like_dom_sf"/>
</dbReference>
<dbReference type="InterPro" id="IPR011110">
    <property type="entry name" value="Reg_prop"/>
</dbReference>
<dbReference type="AlphaFoldDB" id="A0A2S6IIB7"/>
<gene>
    <name evidence="1" type="ORF">LY01_02142</name>
</gene>
<dbReference type="EMBL" id="PTJE01000005">
    <property type="protein sequence ID" value="PPK93920.1"/>
    <property type="molecule type" value="Genomic_DNA"/>
</dbReference>
<dbReference type="Proteomes" id="UP000239002">
    <property type="component" value="Unassembled WGS sequence"/>
</dbReference>
<comment type="caution">
    <text evidence="1">The sequence shown here is derived from an EMBL/GenBank/DDBJ whole genome shotgun (WGS) entry which is preliminary data.</text>
</comment>
<keyword evidence="2" id="KW-1185">Reference proteome</keyword>
<dbReference type="RefSeq" id="WP_104515824.1">
    <property type="nucleotide sequence ID" value="NZ_MQVW01000002.1"/>
</dbReference>
<name>A0A2S6IIB7_9FLAO</name>
<accession>A0A2S6IIB7</accession>
<dbReference type="OrthoDB" id="799853at2"/>